<reference evidence="1 2" key="1">
    <citation type="journal article" date="2016" name="Genome Announc.">
        <title>Complete Genome Sequence of Bacillus megaterium Bacteriophage Eldridge.</title>
        <authorList>
            <person name="Reveille A.M."/>
            <person name="Eldridge K.A."/>
            <person name="Temple L.M."/>
        </authorList>
    </citation>
    <scope>NUCLEOTIDE SEQUENCE [LARGE SCALE GENOMIC DNA]</scope>
</reference>
<dbReference type="RefSeq" id="YP_009274891.1">
    <property type="nucleotide sequence ID" value="NC_030920.1"/>
</dbReference>
<proteinExistence type="predicted"/>
<dbReference type="EMBL" id="KU253712">
    <property type="protein sequence ID" value="AMB18767.1"/>
    <property type="molecule type" value="Genomic_DNA"/>
</dbReference>
<sequence>MAIRRTLYLRDRKDQDIIEYLEPLIEMEDFSSIVRGLIRDGIKFKSQGANVQYVPRNVEPSPVLQSNNLDFSDIKLDKKEVEDEEIKARLDDF</sequence>
<dbReference type="GeneID" id="28801846"/>
<evidence type="ECO:0000313" key="1">
    <source>
        <dbReference type="EMBL" id="AMB18767.1"/>
    </source>
</evidence>
<dbReference type="OrthoDB" id="19951at10239"/>
<name>A0A0Y0AUK9_9CAUD</name>
<accession>A0A0Y0AUK9</accession>
<evidence type="ECO:0000313" key="2">
    <source>
        <dbReference type="Proteomes" id="UP000204502"/>
    </source>
</evidence>
<dbReference type="KEGG" id="vg:28801846"/>
<dbReference type="Proteomes" id="UP000204502">
    <property type="component" value="Segment"/>
</dbReference>
<gene>
    <name evidence="1" type="ORF">Eldridge_0187</name>
</gene>
<organism evidence="1 2">
    <name type="scientific">Bacillus phage Eldridge</name>
    <dbReference type="NCBI Taxonomy" id="1776293"/>
    <lineage>
        <taxon>Viruses</taxon>
        <taxon>Duplodnaviria</taxon>
        <taxon>Heunggongvirae</taxon>
        <taxon>Uroviricota</taxon>
        <taxon>Caudoviricetes</taxon>
        <taxon>Herelleviridae</taxon>
        <taxon>Bastillevirinae</taxon>
        <taxon>Eldridgevirus</taxon>
        <taxon>Eldridgevirus eldridge</taxon>
    </lineage>
</organism>
<protein>
    <submittedName>
        <fullName evidence="1">Uncharacterized protein</fullName>
    </submittedName>
</protein>
<keyword evidence="2" id="KW-1185">Reference proteome</keyword>